<sequence>MTQNALSSMPAFSELSSPQYQKPVPRPLKSPTKTKDIRSHNRRREFLNRNPNYFENPDHELADPLRYDALVRKFQTLAEREAASRTKAYSRVLEESLMRGEARLADLVNSSTDGEAPGPTELAKDFTTESDLSTAKTKEEGLERWIEFLTERFVHGKDSDFDYNQVDSNDEYDAMERRDAEEAWFDAEDPSWASDVASSGKQKQGETGIQDF</sequence>
<organism evidence="1 2">
    <name type="scientific">Colletotrichum truncatum</name>
    <name type="common">Anthracnose fungus</name>
    <name type="synonym">Colletotrichum capsici</name>
    <dbReference type="NCBI Taxonomy" id="5467"/>
    <lineage>
        <taxon>Eukaryota</taxon>
        <taxon>Fungi</taxon>
        <taxon>Dikarya</taxon>
        <taxon>Ascomycota</taxon>
        <taxon>Pezizomycotina</taxon>
        <taxon>Sordariomycetes</taxon>
        <taxon>Hypocreomycetidae</taxon>
        <taxon>Glomerellales</taxon>
        <taxon>Glomerellaceae</taxon>
        <taxon>Colletotrichum</taxon>
        <taxon>Colletotrichum truncatum species complex</taxon>
    </lineage>
</organism>
<keyword evidence="2" id="KW-1185">Reference proteome</keyword>
<name>A0ACC3Z1A6_COLTU</name>
<reference evidence="1 2" key="1">
    <citation type="journal article" date="2020" name="Phytopathology">
        <title>Genome Sequence Resources of Colletotrichum truncatum, C. plurivorum, C. musicola, and C. sojae: Four Species Pathogenic to Soybean (Glycine max).</title>
        <authorList>
            <person name="Rogerio F."/>
            <person name="Boufleur T.R."/>
            <person name="Ciampi-Guillardi M."/>
            <person name="Sukno S.A."/>
            <person name="Thon M.R."/>
            <person name="Massola Junior N.S."/>
            <person name="Baroncelli R."/>
        </authorList>
    </citation>
    <scope>NUCLEOTIDE SEQUENCE [LARGE SCALE GENOMIC DNA]</scope>
    <source>
        <strain evidence="1 2">CMES1059</strain>
    </source>
</reference>
<dbReference type="Proteomes" id="UP000805649">
    <property type="component" value="Unassembled WGS sequence"/>
</dbReference>
<gene>
    <name evidence="1" type="ORF">CTRU02_207599</name>
</gene>
<protein>
    <submittedName>
        <fullName evidence="1">Coiled-coil domain-containing protein-like protein</fullName>
    </submittedName>
</protein>
<proteinExistence type="predicted"/>
<dbReference type="EMBL" id="VUJX02000004">
    <property type="protein sequence ID" value="KAL0937868.1"/>
    <property type="molecule type" value="Genomic_DNA"/>
</dbReference>
<comment type="caution">
    <text evidence="1">The sequence shown here is derived from an EMBL/GenBank/DDBJ whole genome shotgun (WGS) entry which is preliminary data.</text>
</comment>
<accession>A0ACC3Z1A6</accession>
<evidence type="ECO:0000313" key="1">
    <source>
        <dbReference type="EMBL" id="KAL0937868.1"/>
    </source>
</evidence>
<evidence type="ECO:0000313" key="2">
    <source>
        <dbReference type="Proteomes" id="UP000805649"/>
    </source>
</evidence>